<organism evidence="1 2">
    <name type="scientific">Bionectria ochroleuca</name>
    <name type="common">Gliocladium roseum</name>
    <dbReference type="NCBI Taxonomy" id="29856"/>
    <lineage>
        <taxon>Eukaryota</taxon>
        <taxon>Fungi</taxon>
        <taxon>Dikarya</taxon>
        <taxon>Ascomycota</taxon>
        <taxon>Pezizomycotina</taxon>
        <taxon>Sordariomycetes</taxon>
        <taxon>Hypocreomycetidae</taxon>
        <taxon>Hypocreales</taxon>
        <taxon>Bionectriaceae</taxon>
        <taxon>Clonostachys</taxon>
    </lineage>
</organism>
<accession>A0ABY6TRV1</accession>
<dbReference type="Proteomes" id="UP000766486">
    <property type="component" value="Unassembled WGS sequence"/>
</dbReference>
<sequence>MGTVSNFLVHMRTYNILGTLMYTVNGIGDFHTDENAMRYFKNRISHTISQVNLYNGDTRSASSEYILAFEAQNGAMHRDANYGNFKTWQCSIASIIKDGLNENSDIMVTNGCGAWLIMSAHDEYFSCDVLDVLSIHAYGSGDDKVSRLEAYIKKAKAAGKMCIMEEWGAYYTHHLSNECNGGSPLAASTRDVNFKK</sequence>
<proteinExistence type="predicted"/>
<evidence type="ECO:0000313" key="2">
    <source>
        <dbReference type="Proteomes" id="UP000766486"/>
    </source>
</evidence>
<protein>
    <recommendedName>
        <fullName evidence="3">Asl1-like glycosyl hydrolase catalytic domain-containing protein</fullName>
    </recommendedName>
</protein>
<keyword evidence="2" id="KW-1185">Reference proteome</keyword>
<dbReference type="Gene3D" id="3.20.20.80">
    <property type="entry name" value="Glycosidases"/>
    <property type="match status" value="1"/>
</dbReference>
<reference evidence="1 2" key="1">
    <citation type="submission" date="2019-06" db="EMBL/GenBank/DDBJ databases">
        <authorList>
            <person name="Broberg M."/>
        </authorList>
    </citation>
    <scope>NUCLEOTIDE SEQUENCE [LARGE SCALE GENOMIC DNA]</scope>
</reference>
<comment type="caution">
    <text evidence="1">The sequence shown here is derived from an EMBL/GenBank/DDBJ whole genome shotgun (WGS) entry which is preliminary data.</text>
</comment>
<dbReference type="InterPro" id="IPR017853">
    <property type="entry name" value="GH"/>
</dbReference>
<dbReference type="EMBL" id="CABFNS010000368">
    <property type="protein sequence ID" value="VUC21368.1"/>
    <property type="molecule type" value="Genomic_DNA"/>
</dbReference>
<dbReference type="SUPFAM" id="SSF51445">
    <property type="entry name" value="(Trans)glycosidases"/>
    <property type="match status" value="1"/>
</dbReference>
<gene>
    <name evidence="1" type="ORF">CLO192961_LOCUS48815</name>
</gene>
<evidence type="ECO:0000313" key="1">
    <source>
        <dbReference type="EMBL" id="VUC21368.1"/>
    </source>
</evidence>
<name>A0ABY6TRV1_BIOOC</name>
<evidence type="ECO:0008006" key="3">
    <source>
        <dbReference type="Google" id="ProtNLM"/>
    </source>
</evidence>